<reference evidence="10" key="1">
    <citation type="submission" date="2020-07" db="EMBL/GenBank/DDBJ databases">
        <authorList>
            <person name="Tarantini F.S."/>
            <person name="Hong K.W."/>
            <person name="Chan K.G."/>
        </authorList>
    </citation>
    <scope>NUCLEOTIDE SEQUENCE</scope>
    <source>
        <strain evidence="10">32-07</strain>
    </source>
</reference>
<keyword evidence="6 7" id="KW-0961">Cell wall biogenesis/degradation</keyword>
<feature type="active site" description="Nucleophile" evidence="7">
    <location>
        <position position="327"/>
    </location>
</feature>
<dbReference type="InterPro" id="IPR005490">
    <property type="entry name" value="LD_TPept_cat_dom"/>
</dbReference>
<protein>
    <submittedName>
        <fullName evidence="10">L,D-transpeptidase family protein</fullName>
    </submittedName>
</protein>
<dbReference type="CDD" id="cd13432">
    <property type="entry name" value="LDT_IgD_like_2"/>
    <property type="match status" value="1"/>
</dbReference>
<gene>
    <name evidence="10" type="ORF">AGRA3207_006727</name>
</gene>
<accession>A0ABX8R6A4</accession>
<feature type="domain" description="L,D-TPase catalytic" evidence="9">
    <location>
        <begin position="223"/>
        <end position="351"/>
    </location>
</feature>
<dbReference type="RefSeq" id="WP_231331184.1">
    <property type="nucleotide sequence ID" value="NZ_CP059572.1"/>
</dbReference>
<dbReference type="SUPFAM" id="SSF141523">
    <property type="entry name" value="L,D-transpeptidase catalytic domain-like"/>
    <property type="match status" value="1"/>
</dbReference>
<keyword evidence="5" id="KW-0012">Acyltransferase</keyword>
<dbReference type="Gene3D" id="2.60.40.3710">
    <property type="match status" value="1"/>
</dbReference>
<dbReference type="Gene3D" id="2.40.440.10">
    <property type="entry name" value="L,D-transpeptidase catalytic domain-like"/>
    <property type="match status" value="1"/>
</dbReference>
<dbReference type="InterPro" id="IPR041280">
    <property type="entry name" value="Big_10"/>
</dbReference>
<evidence type="ECO:0000256" key="5">
    <source>
        <dbReference type="ARBA" id="ARBA00023315"/>
    </source>
</evidence>
<evidence type="ECO:0000259" key="9">
    <source>
        <dbReference type="PROSITE" id="PS52029"/>
    </source>
</evidence>
<dbReference type="EMBL" id="CP059572">
    <property type="protein sequence ID" value="QXJ25257.1"/>
    <property type="molecule type" value="Genomic_DNA"/>
</dbReference>
<evidence type="ECO:0000313" key="11">
    <source>
        <dbReference type="Proteomes" id="UP001049518"/>
    </source>
</evidence>
<evidence type="ECO:0000256" key="1">
    <source>
        <dbReference type="ARBA" id="ARBA00004752"/>
    </source>
</evidence>
<feature type="region of interest" description="Disordered" evidence="8">
    <location>
        <begin position="388"/>
        <end position="409"/>
    </location>
</feature>
<comment type="pathway">
    <text evidence="1 7">Cell wall biogenesis; peptidoglycan biosynthesis.</text>
</comment>
<evidence type="ECO:0000313" key="10">
    <source>
        <dbReference type="EMBL" id="QXJ25257.1"/>
    </source>
</evidence>
<feature type="active site" description="Proton donor/acceptor" evidence="7">
    <location>
        <position position="309"/>
    </location>
</feature>
<evidence type="ECO:0000256" key="6">
    <source>
        <dbReference type="ARBA" id="ARBA00023316"/>
    </source>
</evidence>
<dbReference type="CDD" id="cd16913">
    <property type="entry name" value="YkuD_like"/>
    <property type="match status" value="1"/>
</dbReference>
<dbReference type="PANTHER" id="PTHR30582">
    <property type="entry name" value="L,D-TRANSPEPTIDASE"/>
    <property type="match status" value="1"/>
</dbReference>
<sequence>MLAGAALAAGTAAACSGDGADGKDAVDLAVTPGNGGAVLRPDGQIAVRAHSGTIENVTVATKGAPVEGELSADRTQWRSRWTLDPGQNYTVSATAIGKDGRSRTVGTRFATATVQKTVKTDMEAPFHKETVGIGIPIILRFAGKVADKAAVERALEVRSDKPVEGAWHWFQGDEGPEVVFRPKQYWPAHTKVSFRAHLSGVHTGNGVYGKKNYTVDFQVGDEHVSTVGEDNHKMVVKFNGKKVRTIPTSMGRGGVRKYTTTNGVHLTMAKEDPTTMTSEWEGCGPGCPGYYSLTVYKSVQISDSGEYVHSAPWSVGSQGHENVSHGCINISPSNATWFYKHAYRGDPVTVTGTTRPLEPDNGWGYWQLSWGDWVKGSALKRSVTTAPHTDAATLSAQSQTGAQQQTARN</sequence>
<evidence type="ECO:0000256" key="2">
    <source>
        <dbReference type="ARBA" id="ARBA00022679"/>
    </source>
</evidence>
<name>A0ABX8R6A4_9ACTN</name>
<dbReference type="InterPro" id="IPR038063">
    <property type="entry name" value="Transpep_catalytic_dom"/>
</dbReference>
<evidence type="ECO:0000256" key="7">
    <source>
        <dbReference type="PROSITE-ProRule" id="PRU01373"/>
    </source>
</evidence>
<dbReference type="Pfam" id="PF17964">
    <property type="entry name" value="Big_10"/>
    <property type="match status" value="1"/>
</dbReference>
<proteinExistence type="predicted"/>
<dbReference type="Pfam" id="PF03734">
    <property type="entry name" value="YkuD"/>
    <property type="match status" value="1"/>
</dbReference>
<feature type="compositionally biased region" description="Low complexity" evidence="8">
    <location>
        <begin position="391"/>
        <end position="409"/>
    </location>
</feature>
<keyword evidence="4 7" id="KW-0573">Peptidoglycan synthesis</keyword>
<dbReference type="PROSITE" id="PS52029">
    <property type="entry name" value="LD_TPASE"/>
    <property type="match status" value="1"/>
</dbReference>
<keyword evidence="2" id="KW-0808">Transferase</keyword>
<dbReference type="InterPro" id="IPR050979">
    <property type="entry name" value="LD-transpeptidase"/>
</dbReference>
<evidence type="ECO:0000256" key="3">
    <source>
        <dbReference type="ARBA" id="ARBA00022960"/>
    </source>
</evidence>
<organism evidence="10 11">
    <name type="scientific">Actinomadura graeca</name>
    <dbReference type="NCBI Taxonomy" id="2750812"/>
    <lineage>
        <taxon>Bacteria</taxon>
        <taxon>Bacillati</taxon>
        <taxon>Actinomycetota</taxon>
        <taxon>Actinomycetes</taxon>
        <taxon>Streptosporangiales</taxon>
        <taxon>Thermomonosporaceae</taxon>
        <taxon>Actinomadura</taxon>
    </lineage>
</organism>
<dbReference type="PANTHER" id="PTHR30582:SF2">
    <property type="entry name" value="L,D-TRANSPEPTIDASE YCIB-RELATED"/>
    <property type="match status" value="1"/>
</dbReference>
<evidence type="ECO:0000256" key="8">
    <source>
        <dbReference type="SAM" id="MobiDB-lite"/>
    </source>
</evidence>
<evidence type="ECO:0000256" key="4">
    <source>
        <dbReference type="ARBA" id="ARBA00022984"/>
    </source>
</evidence>
<dbReference type="Gene3D" id="2.60.40.3780">
    <property type="match status" value="1"/>
</dbReference>
<dbReference type="Proteomes" id="UP001049518">
    <property type="component" value="Chromosome"/>
</dbReference>
<keyword evidence="11" id="KW-1185">Reference proteome</keyword>
<keyword evidence="3 7" id="KW-0133">Cell shape</keyword>